<dbReference type="Pfam" id="PF13538">
    <property type="entry name" value="UvrD_C_2"/>
    <property type="match status" value="1"/>
</dbReference>
<evidence type="ECO:0000313" key="8">
    <source>
        <dbReference type="EMBL" id="SFA56366.1"/>
    </source>
</evidence>
<proteinExistence type="predicted"/>
<protein>
    <submittedName>
        <fullName evidence="8">Part of AAA domain-containing protein</fullName>
    </submittedName>
</protein>
<feature type="binding site" evidence="5">
    <location>
        <begin position="223"/>
        <end position="230"/>
    </location>
    <ligand>
        <name>ATP</name>
        <dbReference type="ChEBI" id="CHEBI:30616"/>
    </ligand>
</feature>
<dbReference type="GO" id="GO:0005524">
    <property type="term" value="F:ATP binding"/>
    <property type="evidence" value="ECO:0007669"/>
    <property type="project" value="UniProtKB-UniRule"/>
</dbReference>
<keyword evidence="3 5" id="KW-0347">Helicase</keyword>
<accession>A0A1I0TZP5</accession>
<gene>
    <name evidence="8" type="ORF">SAMN05444374_110124</name>
</gene>
<evidence type="ECO:0000256" key="5">
    <source>
        <dbReference type="PROSITE-ProRule" id="PRU00560"/>
    </source>
</evidence>
<dbReference type="GO" id="GO:0016787">
    <property type="term" value="F:hydrolase activity"/>
    <property type="evidence" value="ECO:0007669"/>
    <property type="project" value="UniProtKB-UniRule"/>
</dbReference>
<dbReference type="GO" id="GO:0000725">
    <property type="term" value="P:recombinational repair"/>
    <property type="evidence" value="ECO:0007669"/>
    <property type="project" value="TreeGrafter"/>
</dbReference>
<keyword evidence="2 5" id="KW-0378">Hydrolase</keyword>
<evidence type="ECO:0000256" key="2">
    <source>
        <dbReference type="ARBA" id="ARBA00022801"/>
    </source>
</evidence>
<organism evidence="8 9">
    <name type="scientific">Rhodococcoides kroppenstedtii</name>
    <dbReference type="NCBI Taxonomy" id="293050"/>
    <lineage>
        <taxon>Bacteria</taxon>
        <taxon>Bacillati</taxon>
        <taxon>Actinomycetota</taxon>
        <taxon>Actinomycetes</taxon>
        <taxon>Mycobacteriales</taxon>
        <taxon>Nocardiaceae</taxon>
        <taxon>Rhodococcoides</taxon>
    </lineage>
</organism>
<feature type="domain" description="UvrD-like helicase ATP-binding" evidence="7">
    <location>
        <begin position="202"/>
        <end position="470"/>
    </location>
</feature>
<dbReference type="Pfam" id="PF13245">
    <property type="entry name" value="AAA_19"/>
    <property type="match status" value="1"/>
</dbReference>
<dbReference type="PROSITE" id="PS51198">
    <property type="entry name" value="UVRD_HELICASE_ATP_BIND"/>
    <property type="match status" value="1"/>
</dbReference>
<evidence type="ECO:0000313" key="9">
    <source>
        <dbReference type="Proteomes" id="UP000182054"/>
    </source>
</evidence>
<dbReference type="AlphaFoldDB" id="A0A1I0TZP5"/>
<keyword evidence="4 5" id="KW-0067">ATP-binding</keyword>
<dbReference type="EMBL" id="FOJN01000010">
    <property type="protein sequence ID" value="SFA56366.1"/>
    <property type="molecule type" value="Genomic_DNA"/>
</dbReference>
<dbReference type="RefSeq" id="WP_068365398.1">
    <property type="nucleotide sequence ID" value="NZ_FOJN01000010.1"/>
</dbReference>
<dbReference type="Proteomes" id="UP000182054">
    <property type="component" value="Unassembled WGS sequence"/>
</dbReference>
<sequence length="623" mass="69317">MRRVHREYERELAVRSSESVRYAGPRNGLWTGSGLPTRPRKIDAVLLGRVELAEADMDVLNGRTSFFVGSAHAELRDVEVFNWTAPVACAFFNGADHHDLCRTVNRVRTLFYENGEVSTYVDDTGSHVVEHADIDADDRRANRRPPLAVPRTRSGRPPHEDQRIESHHVVERAQGRGLRNSAALHASLALPKKIALASHLATLQGEQYDLATKPAMHTTLIEGPPGSGKTVVAVHRAAYVVSGDTPPENAMDGNVLLLGPTEGYVTHVSAQVSALSDDADRIRVRAIPALMCDVAGLATEPTGSPTRSWRDAQSELGRFALAAVTRARAHHDDRLTVRHAYDQLRQATVSNATRDAADWRRYLGQLPPFARAVMTRAYLPLLAILRWAVEPNPVYANIEHIIVDEAQDLTPLEWFFIHRLNETRQYTLLGDLDQRRSDHTPPNWEAVLEILEVEHGDYSRRRLERGYRSTQPILDFASRLLPRESGATQALVTDGPSPRVLATRTSELGATTLRVVKQLVAHHANGTVALIGHDRTAVRSRLKARGWSHTRGATWSDGESKVEVHDADSSRGLEFDAVVVVEPTDFTKNLRRWGPLYTSLTRANKELVVVHAKPLPLKLERAR</sequence>
<name>A0A1I0TZP5_9NOCA</name>
<dbReference type="InterPro" id="IPR027417">
    <property type="entry name" value="P-loop_NTPase"/>
</dbReference>
<dbReference type="InterPro" id="IPR014016">
    <property type="entry name" value="UvrD-like_ATP-bd"/>
</dbReference>
<dbReference type="GO" id="GO:0005829">
    <property type="term" value="C:cytosol"/>
    <property type="evidence" value="ECO:0007669"/>
    <property type="project" value="TreeGrafter"/>
</dbReference>
<dbReference type="OrthoDB" id="9787585at2"/>
<evidence type="ECO:0000259" key="7">
    <source>
        <dbReference type="PROSITE" id="PS51198"/>
    </source>
</evidence>
<dbReference type="GO" id="GO:0043138">
    <property type="term" value="F:3'-5' DNA helicase activity"/>
    <property type="evidence" value="ECO:0007669"/>
    <property type="project" value="TreeGrafter"/>
</dbReference>
<dbReference type="GeneID" id="85486561"/>
<evidence type="ECO:0000256" key="3">
    <source>
        <dbReference type="ARBA" id="ARBA00022806"/>
    </source>
</evidence>
<dbReference type="InterPro" id="IPR000212">
    <property type="entry name" value="DNA_helicase_UvrD/REP"/>
</dbReference>
<dbReference type="InterPro" id="IPR027785">
    <property type="entry name" value="UvrD-like_helicase_C"/>
</dbReference>
<dbReference type="GO" id="GO:0003677">
    <property type="term" value="F:DNA binding"/>
    <property type="evidence" value="ECO:0007669"/>
    <property type="project" value="InterPro"/>
</dbReference>
<dbReference type="SUPFAM" id="SSF52540">
    <property type="entry name" value="P-loop containing nucleoside triphosphate hydrolases"/>
    <property type="match status" value="1"/>
</dbReference>
<dbReference type="PANTHER" id="PTHR11070:SF45">
    <property type="entry name" value="DNA 3'-5' HELICASE"/>
    <property type="match status" value="1"/>
</dbReference>
<dbReference type="PANTHER" id="PTHR11070">
    <property type="entry name" value="UVRD / RECB / PCRA DNA HELICASE FAMILY MEMBER"/>
    <property type="match status" value="1"/>
</dbReference>
<evidence type="ECO:0000256" key="4">
    <source>
        <dbReference type="ARBA" id="ARBA00022840"/>
    </source>
</evidence>
<feature type="region of interest" description="Disordered" evidence="6">
    <location>
        <begin position="134"/>
        <end position="165"/>
    </location>
</feature>
<keyword evidence="1 5" id="KW-0547">Nucleotide-binding</keyword>
<evidence type="ECO:0000256" key="1">
    <source>
        <dbReference type="ARBA" id="ARBA00022741"/>
    </source>
</evidence>
<dbReference type="Gene3D" id="3.40.50.300">
    <property type="entry name" value="P-loop containing nucleotide triphosphate hydrolases"/>
    <property type="match status" value="2"/>
</dbReference>
<reference evidence="8 9" key="1">
    <citation type="submission" date="2016-10" db="EMBL/GenBank/DDBJ databases">
        <authorList>
            <person name="de Groot N.N."/>
        </authorList>
    </citation>
    <scope>NUCLEOTIDE SEQUENCE [LARGE SCALE GENOMIC DNA]</scope>
    <source>
        <strain evidence="8 9">DSM 44908</strain>
    </source>
</reference>
<evidence type="ECO:0000256" key="6">
    <source>
        <dbReference type="SAM" id="MobiDB-lite"/>
    </source>
</evidence>